<dbReference type="SUPFAM" id="SSF52788">
    <property type="entry name" value="Phosphotyrosine protein phosphatases I"/>
    <property type="match status" value="1"/>
</dbReference>
<dbReference type="EMBL" id="MEUJ01000006">
    <property type="protein sequence ID" value="OGC39703.1"/>
    <property type="molecule type" value="Genomic_DNA"/>
</dbReference>
<dbReference type="Gene3D" id="3.40.50.2300">
    <property type="match status" value="1"/>
</dbReference>
<protein>
    <recommendedName>
        <fullName evidence="2">Phosphotyrosine protein phosphatase I domain-containing protein</fullName>
    </recommendedName>
</protein>
<dbReference type="SMART" id="SM00226">
    <property type="entry name" value="LMWPc"/>
    <property type="match status" value="1"/>
</dbReference>
<evidence type="ECO:0000313" key="4">
    <source>
        <dbReference type="Proteomes" id="UP000179242"/>
    </source>
</evidence>
<dbReference type="InterPro" id="IPR036196">
    <property type="entry name" value="Ptyr_pPase_sf"/>
</dbReference>
<sequence length="134" mass="14764">MEKVRILFVCVENSCRSQIAEGFAKKYGGDKVEVYSAGSKPSGLVNPDAVEVMKEAGIDISGQASKGFEQLPYNKFDLIVTMGCQDVCPFFPAKEKIDWQIEDPKGKGIEVFRKVRDEIGEKVKGLLAGRVFLA</sequence>
<comment type="caution">
    <text evidence="3">The sequence shown here is derived from an EMBL/GenBank/DDBJ whole genome shotgun (WGS) entry which is preliminary data.</text>
</comment>
<keyword evidence="1" id="KW-0059">Arsenical resistance</keyword>
<dbReference type="CDD" id="cd16345">
    <property type="entry name" value="LMWP_ArsC"/>
    <property type="match status" value="1"/>
</dbReference>
<gene>
    <name evidence="3" type="ORF">A2438_06960</name>
</gene>
<dbReference type="InterPro" id="IPR023485">
    <property type="entry name" value="Ptyr_pPase"/>
</dbReference>
<evidence type="ECO:0000313" key="3">
    <source>
        <dbReference type="EMBL" id="OGC39703.1"/>
    </source>
</evidence>
<dbReference type="PANTHER" id="PTHR43428:SF1">
    <property type="entry name" value="ARSENATE REDUCTASE"/>
    <property type="match status" value="1"/>
</dbReference>
<dbReference type="Pfam" id="PF01451">
    <property type="entry name" value="LMWPc"/>
    <property type="match status" value="1"/>
</dbReference>
<reference evidence="3 4" key="1">
    <citation type="journal article" date="2016" name="Nat. Commun.">
        <title>Thousands of microbial genomes shed light on interconnected biogeochemical processes in an aquifer system.</title>
        <authorList>
            <person name="Anantharaman K."/>
            <person name="Brown C.T."/>
            <person name="Hug L.A."/>
            <person name="Sharon I."/>
            <person name="Castelle C.J."/>
            <person name="Probst A.J."/>
            <person name="Thomas B.C."/>
            <person name="Singh A."/>
            <person name="Wilkins M.J."/>
            <person name="Karaoz U."/>
            <person name="Brodie E.L."/>
            <person name="Williams K.H."/>
            <person name="Hubbard S.S."/>
            <person name="Banfield J.F."/>
        </authorList>
    </citation>
    <scope>NUCLEOTIDE SEQUENCE [LARGE SCALE GENOMIC DNA]</scope>
</reference>
<name>A0A1F4U5Z2_UNCSA</name>
<accession>A0A1F4U5Z2</accession>
<dbReference type="Proteomes" id="UP000179242">
    <property type="component" value="Unassembled WGS sequence"/>
</dbReference>
<feature type="domain" description="Phosphotyrosine protein phosphatase I" evidence="2">
    <location>
        <begin position="4"/>
        <end position="129"/>
    </location>
</feature>
<evidence type="ECO:0000256" key="1">
    <source>
        <dbReference type="ARBA" id="ARBA00022849"/>
    </source>
</evidence>
<dbReference type="PANTHER" id="PTHR43428">
    <property type="entry name" value="ARSENATE REDUCTASE"/>
    <property type="match status" value="1"/>
</dbReference>
<organism evidence="3 4">
    <name type="scientific">candidate division WOR-1 bacterium RIFOXYC2_FULL_46_14</name>
    <dbReference type="NCBI Taxonomy" id="1802587"/>
    <lineage>
        <taxon>Bacteria</taxon>
        <taxon>Bacillati</taxon>
        <taxon>Saganbacteria</taxon>
    </lineage>
</organism>
<dbReference type="GO" id="GO:0046685">
    <property type="term" value="P:response to arsenic-containing substance"/>
    <property type="evidence" value="ECO:0007669"/>
    <property type="project" value="UniProtKB-KW"/>
</dbReference>
<evidence type="ECO:0000259" key="2">
    <source>
        <dbReference type="SMART" id="SM00226"/>
    </source>
</evidence>
<proteinExistence type="predicted"/>
<dbReference type="AlphaFoldDB" id="A0A1F4U5Z2"/>